<reference evidence="1" key="1">
    <citation type="journal article" date="2020" name="mSystems">
        <title>Genome- and Community-Level Interaction Insights into Carbon Utilization and Element Cycling Functions of Hydrothermarchaeota in Hydrothermal Sediment.</title>
        <authorList>
            <person name="Zhou Z."/>
            <person name="Liu Y."/>
            <person name="Xu W."/>
            <person name="Pan J."/>
            <person name="Luo Z.H."/>
            <person name="Li M."/>
        </authorList>
    </citation>
    <scope>NUCLEOTIDE SEQUENCE [LARGE SCALE GENOMIC DNA]</scope>
    <source>
        <strain evidence="1">SpSt-123</strain>
    </source>
</reference>
<organism evidence="1">
    <name type="scientific">Fervidicoccus fontis</name>
    <dbReference type="NCBI Taxonomy" id="683846"/>
    <lineage>
        <taxon>Archaea</taxon>
        <taxon>Thermoproteota</taxon>
        <taxon>Thermoprotei</taxon>
        <taxon>Fervidicoccales</taxon>
        <taxon>Fervidicoccaceae</taxon>
        <taxon>Fervidicoccus</taxon>
    </lineage>
</organism>
<protein>
    <submittedName>
        <fullName evidence="1">Uncharacterized protein</fullName>
    </submittedName>
</protein>
<dbReference type="Gene3D" id="3.20.20.140">
    <property type="entry name" value="Metal-dependent hydrolases"/>
    <property type="match status" value="1"/>
</dbReference>
<dbReference type="SUPFAM" id="SSF51556">
    <property type="entry name" value="Metallo-dependent hydrolases"/>
    <property type="match status" value="1"/>
</dbReference>
<gene>
    <name evidence="1" type="ORF">ENO04_02580</name>
</gene>
<dbReference type="AlphaFoldDB" id="A0A7C1DZW9"/>
<accession>A0A7C1DZW9</accession>
<dbReference type="EMBL" id="DSDY01000087">
    <property type="protein sequence ID" value="HDS10497.1"/>
    <property type="molecule type" value="Genomic_DNA"/>
</dbReference>
<comment type="caution">
    <text evidence="1">The sequence shown here is derived from an EMBL/GenBank/DDBJ whole genome shotgun (WGS) entry which is preliminary data.</text>
</comment>
<sequence length="369" mass="41422">MGTIEFDVALINGKLIYDGKVTLPIEYDGFAKTLVTPGFADAHAHPQVIDVGEKRRYKNSYDWIKRRKLRIDEKAIREDPDISSRLAAATMLLSVFDGVTLIALTGSVQGNVLALRSIYVHPRVVLQPTILDRKGWLSPQEFLYVMQSFLVESRNVYVGLFLHSLGLASLDTVRTTIRIAKEKDLIMAMHLSEGVYESQTMRELAAMNDFDAKSQLVVVHCFTEPSNCKMLFRGVVSCPTSNMYLYGRTIRSPSNYDALGSDWPLVTGTLRTALSQAHAVSGRRTLDVLINATVGGYRIYGVDWAGDALIFDSDLAKVLESPAEKPKYVFLEGREVIREGTINGSFDYRYAEKMKENVIKQAFEKYPVR</sequence>
<proteinExistence type="predicted"/>
<dbReference type="InterPro" id="IPR032466">
    <property type="entry name" value="Metal_Hydrolase"/>
</dbReference>
<evidence type="ECO:0000313" key="1">
    <source>
        <dbReference type="EMBL" id="HDS10497.1"/>
    </source>
</evidence>
<name>A0A7C1DZW9_9CREN</name>